<dbReference type="EMBL" id="BMAC01000006">
    <property type="protein sequence ID" value="GFP79241.1"/>
    <property type="molecule type" value="Genomic_DNA"/>
</dbReference>
<dbReference type="Gene3D" id="1.25.40.10">
    <property type="entry name" value="Tetratricopeptide repeat domain"/>
    <property type="match status" value="1"/>
</dbReference>
<dbReference type="PANTHER" id="PTHR47581:SF2">
    <property type="entry name" value="OS09G0431600 PROTEIN"/>
    <property type="match status" value="1"/>
</dbReference>
<dbReference type="OrthoDB" id="185373at2759"/>
<keyword evidence="3" id="KW-1185">Reference proteome</keyword>
<feature type="region of interest" description="Disordered" evidence="1">
    <location>
        <begin position="44"/>
        <end position="64"/>
    </location>
</feature>
<dbReference type="AlphaFoldDB" id="A0A830BB10"/>
<dbReference type="Proteomes" id="UP000653305">
    <property type="component" value="Unassembled WGS sequence"/>
</dbReference>
<gene>
    <name evidence="2" type="ORF">PHJA_000067600</name>
</gene>
<reference evidence="2" key="1">
    <citation type="submission" date="2020-07" db="EMBL/GenBank/DDBJ databases">
        <title>Ethylene signaling mediates host invasion by parasitic plants.</title>
        <authorList>
            <person name="Yoshida S."/>
        </authorList>
    </citation>
    <scope>NUCLEOTIDE SEQUENCE</scope>
    <source>
        <strain evidence="2">Okayama</strain>
    </source>
</reference>
<comment type="caution">
    <text evidence="2">The sequence shown here is derived from an EMBL/GenBank/DDBJ whole genome shotgun (WGS) entry which is preliminary data.</text>
</comment>
<evidence type="ECO:0000313" key="2">
    <source>
        <dbReference type="EMBL" id="GFP79241.1"/>
    </source>
</evidence>
<organism evidence="2 3">
    <name type="scientific">Phtheirospermum japonicum</name>
    <dbReference type="NCBI Taxonomy" id="374723"/>
    <lineage>
        <taxon>Eukaryota</taxon>
        <taxon>Viridiplantae</taxon>
        <taxon>Streptophyta</taxon>
        <taxon>Embryophyta</taxon>
        <taxon>Tracheophyta</taxon>
        <taxon>Spermatophyta</taxon>
        <taxon>Magnoliopsida</taxon>
        <taxon>eudicotyledons</taxon>
        <taxon>Gunneridae</taxon>
        <taxon>Pentapetalae</taxon>
        <taxon>asterids</taxon>
        <taxon>lamiids</taxon>
        <taxon>Lamiales</taxon>
        <taxon>Orobanchaceae</taxon>
        <taxon>Orobanchaceae incertae sedis</taxon>
        <taxon>Phtheirospermum</taxon>
    </lineage>
</organism>
<evidence type="ECO:0000313" key="3">
    <source>
        <dbReference type="Proteomes" id="UP000653305"/>
    </source>
</evidence>
<name>A0A830BB10_9LAMI</name>
<sequence length="189" mass="20812">MVLQNLPIHGIVYVIHSSPSSSLTLALLCSTTASPGHLCKHFPGKPRKCPPHLRRPSSSPDPLNLKPLTSHVIAQEQHGKLNTIIMNAVLQACVHYHDIDYALKVFDEMSKPDGSGLMKLPMGLGDARRIDKAFQVLESVEKGTIVQGTLDVLMGLLARYGYALQEGGQSSILTFNLLMKVIFRNLMFR</sequence>
<proteinExistence type="predicted"/>
<dbReference type="InterPro" id="IPR011990">
    <property type="entry name" value="TPR-like_helical_dom_sf"/>
</dbReference>
<feature type="compositionally biased region" description="Basic residues" evidence="1">
    <location>
        <begin position="44"/>
        <end position="55"/>
    </location>
</feature>
<dbReference type="PANTHER" id="PTHR47581">
    <property type="entry name" value="OS09G0431600 PROTEIN"/>
    <property type="match status" value="1"/>
</dbReference>
<accession>A0A830BB10</accession>
<evidence type="ECO:0000256" key="1">
    <source>
        <dbReference type="SAM" id="MobiDB-lite"/>
    </source>
</evidence>
<dbReference type="InterPro" id="IPR044781">
    <property type="entry name" value="At5g10690-like"/>
</dbReference>
<protein>
    <submittedName>
        <fullName evidence="2">Pentatricopeptide repeat-containing protein at5g10690</fullName>
    </submittedName>
</protein>